<dbReference type="EMBL" id="JAHGAW010000011">
    <property type="protein sequence ID" value="MBT2188528.1"/>
    <property type="molecule type" value="Genomic_DNA"/>
</dbReference>
<feature type="compositionally biased region" description="Low complexity" evidence="1">
    <location>
        <begin position="38"/>
        <end position="52"/>
    </location>
</feature>
<evidence type="ECO:0000313" key="2">
    <source>
        <dbReference type="EMBL" id="MBT2188528.1"/>
    </source>
</evidence>
<keyword evidence="3" id="KW-1185">Reference proteome</keyword>
<dbReference type="Proteomes" id="UP001138757">
    <property type="component" value="Unassembled WGS sequence"/>
</dbReference>
<protein>
    <submittedName>
        <fullName evidence="2">Uncharacterized protein</fullName>
    </submittedName>
</protein>
<feature type="region of interest" description="Disordered" evidence="1">
    <location>
        <begin position="1"/>
        <end position="54"/>
    </location>
</feature>
<feature type="compositionally biased region" description="Polar residues" evidence="1">
    <location>
        <begin position="1"/>
        <end position="13"/>
    </location>
</feature>
<evidence type="ECO:0000256" key="1">
    <source>
        <dbReference type="SAM" id="MobiDB-lite"/>
    </source>
</evidence>
<organism evidence="2 3">
    <name type="scientific">Sphingobium nicotianae</name>
    <dbReference type="NCBI Taxonomy" id="2782607"/>
    <lineage>
        <taxon>Bacteria</taxon>
        <taxon>Pseudomonadati</taxon>
        <taxon>Pseudomonadota</taxon>
        <taxon>Alphaproteobacteria</taxon>
        <taxon>Sphingomonadales</taxon>
        <taxon>Sphingomonadaceae</taxon>
        <taxon>Sphingobium</taxon>
    </lineage>
</organism>
<accession>A0A9X1DEM1</accession>
<dbReference type="AlphaFoldDB" id="A0A9X1DEM1"/>
<name>A0A9X1DEM1_9SPHN</name>
<gene>
    <name evidence="2" type="ORF">KK488_16355</name>
</gene>
<comment type="caution">
    <text evidence="2">The sequence shown here is derived from an EMBL/GenBank/DDBJ whole genome shotgun (WGS) entry which is preliminary data.</text>
</comment>
<dbReference type="RefSeq" id="WP_214624780.1">
    <property type="nucleotide sequence ID" value="NZ_JAHGAW010000011.1"/>
</dbReference>
<evidence type="ECO:0000313" key="3">
    <source>
        <dbReference type="Proteomes" id="UP001138757"/>
    </source>
</evidence>
<reference evidence="2" key="1">
    <citation type="submission" date="2021-05" db="EMBL/GenBank/DDBJ databases">
        <title>Genome of Sphingobium sp. strain.</title>
        <authorList>
            <person name="Fan R."/>
        </authorList>
    </citation>
    <scope>NUCLEOTIDE SEQUENCE</scope>
    <source>
        <strain evidence="2">H33</strain>
    </source>
</reference>
<sequence length="213" mass="22854">MTDSNRTSASTGLPTPVDDGTPAGHPTPAGEPSSGVLPPASSQSSSSQSPAPVNYGRRATDQIELFPGLRSCADGDVSNRPLLEAIGGLILAWGRLERTTAEKLAVMRESFGDVRAVGGRTRPTMQKLLAELRALVAMRDRHDKQVLTVIADIDGTLQRTAQFRLLLVDGTQDVQADGVECRDLKNSLVRLSAEEIARETAQLERIREQISGL</sequence>
<proteinExistence type="predicted"/>